<proteinExistence type="predicted"/>
<geneLocation type="plasmid" evidence="1 2">
    <name>pNBRC108728a</name>
</geneLocation>
<dbReference type="Proteomes" id="UP001321486">
    <property type="component" value="Plasmid pNBRC108728a"/>
</dbReference>
<reference evidence="2" key="1">
    <citation type="journal article" date="2019" name="Int. J. Syst. Evol. Microbiol.">
        <title>The Global Catalogue of Microorganisms (GCM) 10K type strain sequencing project: providing services to taxonomists for standard genome sequencing and annotation.</title>
        <authorList>
            <consortium name="The Broad Institute Genomics Platform"/>
            <consortium name="The Broad Institute Genome Sequencing Center for Infectious Disease"/>
            <person name="Wu L."/>
            <person name="Ma J."/>
        </authorList>
    </citation>
    <scope>NUCLEOTIDE SEQUENCE [LARGE SCALE GENOMIC DNA]</scope>
    <source>
        <strain evidence="2">NBRC 108728</strain>
    </source>
</reference>
<evidence type="ECO:0008006" key="3">
    <source>
        <dbReference type="Google" id="ProtNLM"/>
    </source>
</evidence>
<dbReference type="EMBL" id="AP027733">
    <property type="protein sequence ID" value="BDZ52832.1"/>
    <property type="molecule type" value="Genomic_DNA"/>
</dbReference>
<keyword evidence="1" id="KW-0614">Plasmid</keyword>
<protein>
    <recommendedName>
        <fullName evidence="3">GIY-YIG nuclease family protein</fullName>
    </recommendedName>
</protein>
<dbReference type="RefSeq" id="WP_286347114.1">
    <property type="nucleotide sequence ID" value="NZ_AP027733.1"/>
</dbReference>
<evidence type="ECO:0000313" key="1">
    <source>
        <dbReference type="EMBL" id="BDZ52832.1"/>
    </source>
</evidence>
<keyword evidence="2" id="KW-1185">Reference proteome</keyword>
<accession>A0ABM8GWN5</accession>
<organism evidence="1 2">
    <name type="scientific">Frondihabitans sucicola</name>
    <dbReference type="NCBI Taxonomy" id="1268041"/>
    <lineage>
        <taxon>Bacteria</taxon>
        <taxon>Bacillati</taxon>
        <taxon>Actinomycetota</taxon>
        <taxon>Actinomycetes</taxon>
        <taxon>Micrococcales</taxon>
        <taxon>Microbacteriaceae</taxon>
        <taxon>Frondihabitans</taxon>
    </lineage>
</organism>
<sequence length="101" mass="11362">MTKKSTYAITMVDGVAAKALGLDDWVRQVNYVGTFASKAAFVRALILHRPREKQSTLAKEVYDWGFREEYVAEGVIYVESLSSTSGHKRLLLDDIPRPDGR</sequence>
<name>A0ABM8GWN5_9MICO</name>
<evidence type="ECO:0000313" key="2">
    <source>
        <dbReference type="Proteomes" id="UP001321486"/>
    </source>
</evidence>
<gene>
    <name evidence="1" type="ORF">GCM10025867_50730</name>
</gene>